<protein>
    <submittedName>
        <fullName evidence="1">Uncharacterized protein</fullName>
    </submittedName>
</protein>
<evidence type="ECO:0000313" key="1">
    <source>
        <dbReference type="EMBL" id="KAJ1674230.1"/>
    </source>
</evidence>
<reference evidence="1" key="1">
    <citation type="submission" date="2022-06" db="EMBL/GenBank/DDBJ databases">
        <title>Phylogenomic reconstructions and comparative analyses of Kickxellomycotina fungi.</title>
        <authorList>
            <person name="Reynolds N.K."/>
            <person name="Stajich J.E."/>
            <person name="Barry K."/>
            <person name="Grigoriev I.V."/>
            <person name="Crous P."/>
            <person name="Smith M.E."/>
        </authorList>
    </citation>
    <scope>NUCLEOTIDE SEQUENCE</scope>
    <source>
        <strain evidence="1">RSA 2271</strain>
    </source>
</reference>
<comment type="caution">
    <text evidence="1">The sequence shown here is derived from an EMBL/GenBank/DDBJ whole genome shotgun (WGS) entry which is preliminary data.</text>
</comment>
<keyword evidence="2" id="KW-1185">Reference proteome</keyword>
<accession>A0ACC1HFT5</accession>
<dbReference type="Proteomes" id="UP001145114">
    <property type="component" value="Unassembled WGS sequence"/>
</dbReference>
<gene>
    <name evidence="1" type="ORF">EV182_003698</name>
</gene>
<name>A0ACC1HFT5_9FUNG</name>
<proteinExistence type="predicted"/>
<sequence>MELEYLHKVRQQTFASAEEGPASTDSSATTVMFPEPTCVEPMGSRSDDDIRNAHFGQLQQRGASFASVATPRCPEVPVSVSLSEFGTEYVNLPSVIQQAKSIISRGNNRASGRRRRLRSSTITTGVGAAAQLQRVRNSRQRVYRNRIANAAAYQVASYPAAALPAASGNELARGTIEDCRLHRLDSLVVGFRSAGTCAAGGGSADRDKATAVRNNSYPSGRSPP</sequence>
<organism evidence="1 2">
    <name type="scientific">Spiromyces aspiralis</name>
    <dbReference type="NCBI Taxonomy" id="68401"/>
    <lineage>
        <taxon>Eukaryota</taxon>
        <taxon>Fungi</taxon>
        <taxon>Fungi incertae sedis</taxon>
        <taxon>Zoopagomycota</taxon>
        <taxon>Kickxellomycotina</taxon>
        <taxon>Kickxellomycetes</taxon>
        <taxon>Kickxellales</taxon>
        <taxon>Kickxellaceae</taxon>
        <taxon>Spiromyces</taxon>
    </lineage>
</organism>
<evidence type="ECO:0000313" key="2">
    <source>
        <dbReference type="Proteomes" id="UP001145114"/>
    </source>
</evidence>
<dbReference type="EMBL" id="JAMZIH010006146">
    <property type="protein sequence ID" value="KAJ1674230.1"/>
    <property type="molecule type" value="Genomic_DNA"/>
</dbReference>